<feature type="transmembrane region" description="Helical" evidence="1">
    <location>
        <begin position="18"/>
        <end position="38"/>
    </location>
</feature>
<organism evidence="2 3">
    <name type="scientific">Hymenobacter psychrotolerans DSM 18569</name>
    <dbReference type="NCBI Taxonomy" id="1121959"/>
    <lineage>
        <taxon>Bacteria</taxon>
        <taxon>Pseudomonadati</taxon>
        <taxon>Bacteroidota</taxon>
        <taxon>Cytophagia</taxon>
        <taxon>Cytophagales</taxon>
        <taxon>Hymenobacteraceae</taxon>
        <taxon>Hymenobacter</taxon>
    </lineage>
</organism>
<gene>
    <name evidence="2" type="ORF">SAMN02746009_02442</name>
</gene>
<evidence type="ECO:0000313" key="3">
    <source>
        <dbReference type="Proteomes" id="UP000183947"/>
    </source>
</evidence>
<name>A0A1M6Z747_9BACT</name>
<feature type="transmembrane region" description="Helical" evidence="1">
    <location>
        <begin position="143"/>
        <end position="164"/>
    </location>
</feature>
<feature type="transmembrane region" description="Helical" evidence="1">
    <location>
        <begin position="194"/>
        <end position="216"/>
    </location>
</feature>
<sequence length="303" mass="34851">MSNTLDAKPFVIENADKLLLLFVPYLIIVSCLYYYGYWGTLGIDIFPYMGVEDLIKGVAFPLRISLIRLAFFAGLIILLCYAIYRDEVSEASEKQAADSTSTKKEMSGKSRSIQILISLIISILFIYYIYLSATDAYDMATGNYIKTGIPSFVSFLLLFAIMLITDRIAISQGYAFQTHIEHGKIIHNNIPKSTFVFTSIFIIIFLIPYSFITGYYDARDITEYRQYSYVKRPAFQDNEQLNKRYNSLLYLGKFGDYHFFSTVDQKQRIIINSDSLPTLLLYHYNVEIEAERKVKEEAKSPAK</sequence>
<keyword evidence="1" id="KW-0472">Membrane</keyword>
<keyword evidence="3" id="KW-1185">Reference proteome</keyword>
<feature type="transmembrane region" description="Helical" evidence="1">
    <location>
        <begin position="113"/>
        <end position="131"/>
    </location>
</feature>
<feature type="transmembrane region" description="Helical" evidence="1">
    <location>
        <begin position="58"/>
        <end position="84"/>
    </location>
</feature>
<reference evidence="3" key="1">
    <citation type="submission" date="2016-11" db="EMBL/GenBank/DDBJ databases">
        <authorList>
            <person name="Varghese N."/>
            <person name="Submissions S."/>
        </authorList>
    </citation>
    <scope>NUCLEOTIDE SEQUENCE [LARGE SCALE GENOMIC DNA]</scope>
    <source>
        <strain evidence="3">DSM 18569</strain>
    </source>
</reference>
<protein>
    <submittedName>
        <fullName evidence="2">Uncharacterized protein</fullName>
    </submittedName>
</protein>
<evidence type="ECO:0000313" key="2">
    <source>
        <dbReference type="EMBL" id="SHL26242.1"/>
    </source>
</evidence>
<dbReference type="AlphaFoldDB" id="A0A1M6Z747"/>
<dbReference type="RefSeq" id="WP_139252252.1">
    <property type="nucleotide sequence ID" value="NZ_FRAS01000012.1"/>
</dbReference>
<keyword evidence="1" id="KW-0812">Transmembrane</keyword>
<accession>A0A1M6Z747</accession>
<evidence type="ECO:0000256" key="1">
    <source>
        <dbReference type="SAM" id="Phobius"/>
    </source>
</evidence>
<keyword evidence="1" id="KW-1133">Transmembrane helix</keyword>
<proteinExistence type="predicted"/>
<dbReference type="Proteomes" id="UP000183947">
    <property type="component" value="Unassembled WGS sequence"/>
</dbReference>
<dbReference type="EMBL" id="FRAS01000012">
    <property type="protein sequence ID" value="SHL26242.1"/>
    <property type="molecule type" value="Genomic_DNA"/>
</dbReference>
<dbReference type="OrthoDB" id="9773582at2"/>